<feature type="active site" description="Proton donor" evidence="3">
    <location>
        <position position="534"/>
    </location>
</feature>
<name>A0A8H6PDG1_9EURO</name>
<dbReference type="Gene3D" id="3.30.560.10">
    <property type="entry name" value="Glucose Oxidase, domain 3"/>
    <property type="match status" value="1"/>
</dbReference>
<keyword evidence="4" id="KW-0732">Signal</keyword>
<evidence type="ECO:0000256" key="2">
    <source>
        <dbReference type="ARBA" id="ARBA00023180"/>
    </source>
</evidence>
<dbReference type="PANTHER" id="PTHR11552:SF138">
    <property type="entry name" value="DEHYDROGENASE PKFF-RELATED"/>
    <property type="match status" value="1"/>
</dbReference>
<dbReference type="InterPro" id="IPR000172">
    <property type="entry name" value="GMC_OxRdtase_N"/>
</dbReference>
<dbReference type="GO" id="GO:0050660">
    <property type="term" value="F:flavin adenine dinucleotide binding"/>
    <property type="evidence" value="ECO:0007669"/>
    <property type="project" value="InterPro"/>
</dbReference>
<sequence>MMFWPLPVALLPALAGAFLHGQARNNTFDYVIVGGGTAGIPIGTRLAQAGYEVAIVEAGGWYEDSEPIISSTPAFGFANNAANDWGFMVEPQPGMGGRVFGYPRGKCMGGSSARNAMIYQRAPVGAFQKWADDVGDQSYAWSKFERYFKKGTNFTAPDPDRRAANATPGYHPGAFSSSGGPLTVTYANWASPISSWIQRAMKAVGIDDAGDFNSGHIIGSQYFSLTTIPDTQERASAANTYLKEFQDLPNLTVYTETLAKRILFDDNKTATGVVVEMAGVEHTLAVDKEVILSAGAFQSPQLLMVSGVGPASTLDSLNIPVVHDSPYVGQNLVDHVWFGAAYRVDVPTWTKWANDAFDMLRLYVGDYREHQQGPLTANAGDFGAFEKVPDHLRAAFPRETLQDLAEFPEDWPEVEYIVSPMYLGNFNDPMGRQPKDGYQYASINAALVAPVSLGNVTIQSADTRDPPVINTNTLGSRTDQQVAIAAFKRLREIFGAPELAPVRLGDEYYPGKHSVRTDAEILRFIQQDGLAFYHAGCSCAMGDPNAVNSTAVVDSKARVIGVNSVRVVDAASLPFLPPSHIQSAIYALAEKIADEIINKESNEPIRVEL</sequence>
<reference evidence="6" key="1">
    <citation type="submission" date="2020-06" db="EMBL/GenBank/DDBJ databases">
        <title>Draft genome sequences of strains closely related to Aspergillus parafelis and Aspergillus hiratsukae.</title>
        <authorList>
            <person name="Dos Santos R.A.C."/>
            <person name="Rivero-Menendez O."/>
            <person name="Steenwyk J.L."/>
            <person name="Mead M.E."/>
            <person name="Goldman G.H."/>
            <person name="Alastruey-Izquierdo A."/>
            <person name="Rokas A."/>
        </authorList>
    </citation>
    <scope>NUCLEOTIDE SEQUENCE</scope>
    <source>
        <strain evidence="6">CNM-CM5793</strain>
    </source>
</reference>
<dbReference type="EMBL" id="JACBAD010001930">
    <property type="protein sequence ID" value="KAF7128349.1"/>
    <property type="molecule type" value="Genomic_DNA"/>
</dbReference>
<dbReference type="Proteomes" id="UP000630445">
    <property type="component" value="Unassembled WGS sequence"/>
</dbReference>
<evidence type="ECO:0000256" key="1">
    <source>
        <dbReference type="ARBA" id="ARBA00010790"/>
    </source>
</evidence>
<dbReference type="GO" id="GO:0044550">
    <property type="term" value="P:secondary metabolite biosynthetic process"/>
    <property type="evidence" value="ECO:0007669"/>
    <property type="project" value="TreeGrafter"/>
</dbReference>
<dbReference type="PANTHER" id="PTHR11552">
    <property type="entry name" value="GLUCOSE-METHANOL-CHOLINE GMC OXIDOREDUCTASE"/>
    <property type="match status" value="1"/>
</dbReference>
<feature type="signal peptide" evidence="4">
    <location>
        <begin position="1"/>
        <end position="17"/>
    </location>
</feature>
<proteinExistence type="inferred from homology"/>
<protein>
    <recommendedName>
        <fullName evidence="5">Glucose-methanol-choline oxidoreductase N-terminal domain-containing protein</fullName>
    </recommendedName>
</protein>
<dbReference type="InterPro" id="IPR007867">
    <property type="entry name" value="GMC_OxRtase_C"/>
</dbReference>
<dbReference type="InterPro" id="IPR012132">
    <property type="entry name" value="GMC_OxRdtase"/>
</dbReference>
<dbReference type="Pfam" id="PF00732">
    <property type="entry name" value="GMC_oxred_N"/>
    <property type="match status" value="1"/>
</dbReference>
<dbReference type="OrthoDB" id="269227at2759"/>
<evidence type="ECO:0000313" key="7">
    <source>
        <dbReference type="Proteomes" id="UP000630445"/>
    </source>
</evidence>
<evidence type="ECO:0000256" key="3">
    <source>
        <dbReference type="PIRSR" id="PIRSR000137-1"/>
    </source>
</evidence>
<dbReference type="SUPFAM" id="SSF51905">
    <property type="entry name" value="FAD/NAD(P)-binding domain"/>
    <property type="match status" value="1"/>
</dbReference>
<dbReference type="SUPFAM" id="SSF54373">
    <property type="entry name" value="FAD-linked reductases, C-terminal domain"/>
    <property type="match status" value="1"/>
</dbReference>
<feature type="domain" description="Glucose-methanol-choline oxidoreductase N-terminal" evidence="5">
    <location>
        <begin position="295"/>
        <end position="309"/>
    </location>
</feature>
<dbReference type="PIRSF" id="PIRSF000137">
    <property type="entry name" value="Alcohol_oxidase"/>
    <property type="match status" value="1"/>
</dbReference>
<dbReference type="PROSITE" id="PS00624">
    <property type="entry name" value="GMC_OXRED_2"/>
    <property type="match status" value="1"/>
</dbReference>
<evidence type="ECO:0000259" key="5">
    <source>
        <dbReference type="PROSITE" id="PS00624"/>
    </source>
</evidence>
<comment type="caution">
    <text evidence="6">The sequence shown here is derived from an EMBL/GenBank/DDBJ whole genome shotgun (WGS) entry which is preliminary data.</text>
</comment>
<keyword evidence="7" id="KW-1185">Reference proteome</keyword>
<dbReference type="AlphaFoldDB" id="A0A8H6PDG1"/>
<dbReference type="InterPro" id="IPR036188">
    <property type="entry name" value="FAD/NAD-bd_sf"/>
</dbReference>
<evidence type="ECO:0000256" key="4">
    <source>
        <dbReference type="SAM" id="SignalP"/>
    </source>
</evidence>
<dbReference type="GO" id="GO:0016614">
    <property type="term" value="F:oxidoreductase activity, acting on CH-OH group of donors"/>
    <property type="evidence" value="ECO:0007669"/>
    <property type="project" value="InterPro"/>
</dbReference>
<feature type="chain" id="PRO_5034259555" description="Glucose-methanol-choline oxidoreductase N-terminal domain-containing protein" evidence="4">
    <location>
        <begin position="18"/>
        <end position="609"/>
    </location>
</feature>
<dbReference type="Gene3D" id="3.50.50.60">
    <property type="entry name" value="FAD/NAD(P)-binding domain"/>
    <property type="match status" value="1"/>
</dbReference>
<dbReference type="Pfam" id="PF05199">
    <property type="entry name" value="GMC_oxred_C"/>
    <property type="match status" value="1"/>
</dbReference>
<comment type="similarity">
    <text evidence="1">Belongs to the GMC oxidoreductase family.</text>
</comment>
<feature type="active site" description="Proton acceptor" evidence="3">
    <location>
        <position position="580"/>
    </location>
</feature>
<gene>
    <name evidence="6" type="ORF">CNMCM5793_003079</name>
</gene>
<evidence type="ECO:0000313" key="6">
    <source>
        <dbReference type="EMBL" id="KAF7128349.1"/>
    </source>
</evidence>
<accession>A0A8H6PDG1</accession>
<keyword evidence="2" id="KW-0325">Glycoprotein</keyword>
<organism evidence="6 7">
    <name type="scientific">Aspergillus hiratsukae</name>
    <dbReference type="NCBI Taxonomy" id="1194566"/>
    <lineage>
        <taxon>Eukaryota</taxon>
        <taxon>Fungi</taxon>
        <taxon>Dikarya</taxon>
        <taxon>Ascomycota</taxon>
        <taxon>Pezizomycotina</taxon>
        <taxon>Eurotiomycetes</taxon>
        <taxon>Eurotiomycetidae</taxon>
        <taxon>Eurotiales</taxon>
        <taxon>Aspergillaceae</taxon>
        <taxon>Aspergillus</taxon>
        <taxon>Aspergillus subgen. Fumigati</taxon>
    </lineage>
</organism>